<keyword evidence="7 10" id="KW-1133">Transmembrane helix</keyword>
<dbReference type="PROSITE" id="PS00211">
    <property type="entry name" value="ABC_TRANSPORTER_1"/>
    <property type="match status" value="1"/>
</dbReference>
<dbReference type="SUPFAM" id="SSF52540">
    <property type="entry name" value="P-loop containing nucleoside triphosphate hydrolases"/>
    <property type="match status" value="1"/>
</dbReference>
<evidence type="ECO:0000256" key="2">
    <source>
        <dbReference type="ARBA" id="ARBA00005814"/>
    </source>
</evidence>
<evidence type="ECO:0000256" key="8">
    <source>
        <dbReference type="ARBA" id="ARBA00023136"/>
    </source>
</evidence>
<reference evidence="12" key="1">
    <citation type="submission" date="2024-02" db="EMBL/GenBank/DDBJ databases">
        <authorList>
            <consortium name="ELIXIR-Norway"/>
            <consortium name="Elixir Norway"/>
        </authorList>
    </citation>
    <scope>NUCLEOTIDE SEQUENCE</scope>
</reference>
<dbReference type="InterPro" id="IPR052215">
    <property type="entry name" value="Plant_ABCG"/>
</dbReference>
<feature type="region of interest" description="Disordered" evidence="9">
    <location>
        <begin position="1"/>
        <end position="67"/>
    </location>
</feature>
<accession>A0ABP0X7E4</accession>
<organism evidence="12 13">
    <name type="scientific">Sphagnum jensenii</name>
    <dbReference type="NCBI Taxonomy" id="128206"/>
    <lineage>
        <taxon>Eukaryota</taxon>
        <taxon>Viridiplantae</taxon>
        <taxon>Streptophyta</taxon>
        <taxon>Embryophyta</taxon>
        <taxon>Bryophyta</taxon>
        <taxon>Sphagnophytina</taxon>
        <taxon>Sphagnopsida</taxon>
        <taxon>Sphagnales</taxon>
        <taxon>Sphagnaceae</taxon>
        <taxon>Sphagnum</taxon>
    </lineage>
</organism>
<evidence type="ECO:0000259" key="11">
    <source>
        <dbReference type="PROSITE" id="PS50893"/>
    </source>
</evidence>
<evidence type="ECO:0000256" key="9">
    <source>
        <dbReference type="SAM" id="MobiDB-lite"/>
    </source>
</evidence>
<proteinExistence type="inferred from homology"/>
<feature type="transmembrane region" description="Helical" evidence="10">
    <location>
        <begin position="413"/>
        <end position="434"/>
    </location>
</feature>
<keyword evidence="4 10" id="KW-0812">Transmembrane</keyword>
<dbReference type="PANTHER" id="PTHR48042">
    <property type="entry name" value="ABC TRANSPORTER G FAMILY MEMBER 11"/>
    <property type="match status" value="1"/>
</dbReference>
<evidence type="ECO:0000256" key="3">
    <source>
        <dbReference type="ARBA" id="ARBA00022448"/>
    </source>
</evidence>
<comment type="subcellular location">
    <subcellularLocation>
        <location evidence="1">Membrane</location>
        <topology evidence="1">Multi-pass membrane protein</topology>
    </subcellularLocation>
</comment>
<evidence type="ECO:0000256" key="1">
    <source>
        <dbReference type="ARBA" id="ARBA00004141"/>
    </source>
</evidence>
<evidence type="ECO:0000256" key="7">
    <source>
        <dbReference type="ARBA" id="ARBA00022989"/>
    </source>
</evidence>
<protein>
    <recommendedName>
        <fullName evidence="11">ABC transporter domain-containing protein</fullName>
    </recommendedName>
</protein>
<dbReference type="InterPro" id="IPR003439">
    <property type="entry name" value="ABC_transporter-like_ATP-bd"/>
</dbReference>
<name>A0ABP0X7E4_9BRYO</name>
<dbReference type="InterPro" id="IPR013525">
    <property type="entry name" value="ABC2_TM"/>
</dbReference>
<feature type="compositionally biased region" description="Basic residues" evidence="9">
    <location>
        <begin position="39"/>
        <end position="52"/>
    </location>
</feature>
<dbReference type="PANTHER" id="PTHR48042:SF11">
    <property type="entry name" value="ABC TRANSPORTER G FAMILY MEMBER 11"/>
    <property type="match status" value="1"/>
</dbReference>
<keyword evidence="6" id="KW-0067">ATP-binding</keyword>
<dbReference type="InterPro" id="IPR017871">
    <property type="entry name" value="ABC_transporter-like_CS"/>
</dbReference>
<keyword evidence="8 10" id="KW-0472">Membrane</keyword>
<evidence type="ECO:0000256" key="5">
    <source>
        <dbReference type="ARBA" id="ARBA00022741"/>
    </source>
</evidence>
<dbReference type="SMART" id="SM00382">
    <property type="entry name" value="AAA"/>
    <property type="match status" value="1"/>
</dbReference>
<dbReference type="InterPro" id="IPR027417">
    <property type="entry name" value="P-loop_NTPase"/>
</dbReference>
<keyword evidence="5" id="KW-0547">Nucleotide-binding</keyword>
<evidence type="ECO:0000256" key="6">
    <source>
        <dbReference type="ARBA" id="ARBA00022840"/>
    </source>
</evidence>
<evidence type="ECO:0000256" key="10">
    <source>
        <dbReference type="SAM" id="Phobius"/>
    </source>
</evidence>
<dbReference type="Proteomes" id="UP001497444">
    <property type="component" value="Chromosome 6"/>
</dbReference>
<feature type="transmembrane region" description="Helical" evidence="10">
    <location>
        <begin position="380"/>
        <end position="401"/>
    </location>
</feature>
<feature type="transmembrane region" description="Helical" evidence="10">
    <location>
        <begin position="518"/>
        <end position="542"/>
    </location>
</feature>
<feature type="transmembrane region" description="Helical" evidence="10">
    <location>
        <begin position="588"/>
        <end position="612"/>
    </location>
</feature>
<feature type="transmembrane region" description="Helical" evidence="10">
    <location>
        <begin position="549"/>
        <end position="568"/>
    </location>
</feature>
<dbReference type="PROSITE" id="PS50893">
    <property type="entry name" value="ABC_TRANSPORTER_2"/>
    <property type="match status" value="1"/>
</dbReference>
<sequence>MHAAGKTVHPGVGRSQQGRDHAGGSSSTQREINQLLQQRHTRATRNQAKRHVGSPSKQVGDDDDDDDDASARLTWVDLWVSVTNGRGEIRTVLHGLTGYAEPGSMLAIMGPSGSGKTSLLDSLAGMDVLMLNAEVLDIHDLRAPRALQHSICLLTASFSDWSTGRLAKNATLKGNILVNGHKTKLSYGMASYVTQQDDLIGTLTVQETIHYSANLRLPDHMPKAEKRTIVESTIVDMGLQDCANTPIGNWHLRGLSGGERRRVSIALEILTRPRMLFLDEPTSGLDSASAFFVITTLKNLARDGRTVIASIHQPCSEVFDLFDNLFLLSHGQTIFFGEAGIANEEGSNLESSASKASFFWQSFILTQRSFVNMSRDIGYYWLRLVVYIFLTLCIGTIYFKVGTSSTSIMGRAGCMSYIAGFLTFMSIGGFPSFVEDMKVFSHERLNGHYGVAAFVIGNSLSSMPFLFLISWVSGSICYFMVDLHSGWDHFAYFVLMLFACVACVESLMMVVASIVPNFLMGIITGAGIQGIFLLVAGFFRLLQNLPKPVWRYPMSYISFHTYALQGMYQNDFLGLTLQNSIMNGKPVGPPIIGLYSILLLLLVLVLLLLLLLL</sequence>
<keyword evidence="3" id="KW-0813">Transport</keyword>
<dbReference type="EMBL" id="OZ020101">
    <property type="protein sequence ID" value="CAK9274607.1"/>
    <property type="molecule type" value="Genomic_DNA"/>
</dbReference>
<evidence type="ECO:0000313" key="12">
    <source>
        <dbReference type="EMBL" id="CAK9274607.1"/>
    </source>
</evidence>
<evidence type="ECO:0000313" key="13">
    <source>
        <dbReference type="Proteomes" id="UP001497444"/>
    </source>
</evidence>
<dbReference type="Gene3D" id="3.40.50.300">
    <property type="entry name" value="P-loop containing nucleotide triphosphate hydrolases"/>
    <property type="match status" value="1"/>
</dbReference>
<dbReference type="InterPro" id="IPR003593">
    <property type="entry name" value="AAA+_ATPase"/>
</dbReference>
<feature type="compositionally biased region" description="Polar residues" evidence="9">
    <location>
        <begin position="24"/>
        <end position="38"/>
    </location>
</feature>
<dbReference type="Pfam" id="PF01061">
    <property type="entry name" value="ABC2_membrane"/>
    <property type="match status" value="1"/>
</dbReference>
<feature type="transmembrane region" description="Helical" evidence="10">
    <location>
        <begin position="490"/>
        <end position="512"/>
    </location>
</feature>
<comment type="similarity">
    <text evidence="2">Belongs to the ABC transporter superfamily. ABCG family. Eye pigment precursor importer (TC 3.A.1.204) subfamily.</text>
</comment>
<feature type="domain" description="ABC transporter" evidence="11">
    <location>
        <begin position="73"/>
        <end position="364"/>
    </location>
</feature>
<dbReference type="Pfam" id="PF00005">
    <property type="entry name" value="ABC_tran"/>
    <property type="match status" value="1"/>
</dbReference>
<evidence type="ECO:0000256" key="4">
    <source>
        <dbReference type="ARBA" id="ARBA00022692"/>
    </source>
</evidence>
<feature type="transmembrane region" description="Helical" evidence="10">
    <location>
        <begin position="454"/>
        <end position="478"/>
    </location>
</feature>
<keyword evidence="13" id="KW-1185">Reference proteome</keyword>
<gene>
    <name evidence="12" type="ORF">CSSPJE1EN1_LOCUS20085</name>
</gene>